<proteinExistence type="predicted"/>
<reference evidence="1" key="2">
    <citation type="journal article" date="2015" name="Fish Shellfish Immunol.">
        <title>Early steps in the European eel (Anguilla anguilla)-Vibrio vulnificus interaction in the gills: Role of the RtxA13 toxin.</title>
        <authorList>
            <person name="Callol A."/>
            <person name="Pajuelo D."/>
            <person name="Ebbesson L."/>
            <person name="Teles M."/>
            <person name="MacKenzie S."/>
            <person name="Amaro C."/>
        </authorList>
    </citation>
    <scope>NUCLEOTIDE SEQUENCE</scope>
</reference>
<accession>A0A0E9SDB9</accession>
<name>A0A0E9SDB9_ANGAN</name>
<dbReference type="EMBL" id="GBXM01069355">
    <property type="protein sequence ID" value="JAH39222.1"/>
    <property type="molecule type" value="Transcribed_RNA"/>
</dbReference>
<dbReference type="AlphaFoldDB" id="A0A0E9SDB9"/>
<evidence type="ECO:0000313" key="1">
    <source>
        <dbReference type="EMBL" id="JAH39222.1"/>
    </source>
</evidence>
<reference evidence="1" key="1">
    <citation type="submission" date="2014-11" db="EMBL/GenBank/DDBJ databases">
        <authorList>
            <person name="Amaro Gonzalez C."/>
        </authorList>
    </citation>
    <scope>NUCLEOTIDE SEQUENCE</scope>
</reference>
<protein>
    <submittedName>
        <fullName evidence="1">Uncharacterized protein</fullName>
    </submittedName>
</protein>
<organism evidence="1">
    <name type="scientific">Anguilla anguilla</name>
    <name type="common">European freshwater eel</name>
    <name type="synonym">Muraena anguilla</name>
    <dbReference type="NCBI Taxonomy" id="7936"/>
    <lineage>
        <taxon>Eukaryota</taxon>
        <taxon>Metazoa</taxon>
        <taxon>Chordata</taxon>
        <taxon>Craniata</taxon>
        <taxon>Vertebrata</taxon>
        <taxon>Euteleostomi</taxon>
        <taxon>Actinopterygii</taxon>
        <taxon>Neopterygii</taxon>
        <taxon>Teleostei</taxon>
        <taxon>Anguilliformes</taxon>
        <taxon>Anguillidae</taxon>
        <taxon>Anguilla</taxon>
    </lineage>
</organism>
<sequence>MKPVQVTQLQALYLTVGLSFS</sequence>